<gene>
    <name evidence="1" type="ORF">DPMN_032344</name>
</gene>
<sequence length="100" mass="11569">MIWANVLTKFHEDRRRNAVSSVPKAKNNYGKFHGSDSCMAPDTNVPDVLFLRLWQRIAKSRLTTDISRLNVKNVPQFGYSERTEQKCHYLCKSHIALVYG</sequence>
<accession>A0A9D4M2P1</accession>
<evidence type="ECO:0000313" key="2">
    <source>
        <dbReference type="Proteomes" id="UP000828390"/>
    </source>
</evidence>
<reference evidence="1" key="1">
    <citation type="journal article" date="2019" name="bioRxiv">
        <title>The Genome of the Zebra Mussel, Dreissena polymorpha: A Resource for Invasive Species Research.</title>
        <authorList>
            <person name="McCartney M.A."/>
            <person name="Auch B."/>
            <person name="Kono T."/>
            <person name="Mallez S."/>
            <person name="Zhang Y."/>
            <person name="Obille A."/>
            <person name="Becker A."/>
            <person name="Abrahante J.E."/>
            <person name="Garbe J."/>
            <person name="Badalamenti J.P."/>
            <person name="Herman A."/>
            <person name="Mangelson H."/>
            <person name="Liachko I."/>
            <person name="Sullivan S."/>
            <person name="Sone E.D."/>
            <person name="Koren S."/>
            <person name="Silverstein K.A.T."/>
            <person name="Beckman K.B."/>
            <person name="Gohl D.M."/>
        </authorList>
    </citation>
    <scope>NUCLEOTIDE SEQUENCE</scope>
    <source>
        <strain evidence="1">Duluth1</strain>
        <tissue evidence="1">Whole animal</tissue>
    </source>
</reference>
<proteinExistence type="predicted"/>
<keyword evidence="2" id="KW-1185">Reference proteome</keyword>
<comment type="caution">
    <text evidence="1">The sequence shown here is derived from an EMBL/GenBank/DDBJ whole genome shotgun (WGS) entry which is preliminary data.</text>
</comment>
<dbReference type="AlphaFoldDB" id="A0A9D4M2P1"/>
<dbReference type="Proteomes" id="UP000828390">
    <property type="component" value="Unassembled WGS sequence"/>
</dbReference>
<reference evidence="1" key="2">
    <citation type="submission" date="2020-11" db="EMBL/GenBank/DDBJ databases">
        <authorList>
            <person name="McCartney M.A."/>
            <person name="Auch B."/>
            <person name="Kono T."/>
            <person name="Mallez S."/>
            <person name="Becker A."/>
            <person name="Gohl D.M."/>
            <person name="Silverstein K.A.T."/>
            <person name="Koren S."/>
            <person name="Bechman K.B."/>
            <person name="Herman A."/>
            <person name="Abrahante J.E."/>
            <person name="Garbe J."/>
        </authorList>
    </citation>
    <scope>NUCLEOTIDE SEQUENCE</scope>
    <source>
        <strain evidence="1">Duluth1</strain>
        <tissue evidence="1">Whole animal</tissue>
    </source>
</reference>
<organism evidence="1 2">
    <name type="scientific">Dreissena polymorpha</name>
    <name type="common">Zebra mussel</name>
    <name type="synonym">Mytilus polymorpha</name>
    <dbReference type="NCBI Taxonomy" id="45954"/>
    <lineage>
        <taxon>Eukaryota</taxon>
        <taxon>Metazoa</taxon>
        <taxon>Spiralia</taxon>
        <taxon>Lophotrochozoa</taxon>
        <taxon>Mollusca</taxon>
        <taxon>Bivalvia</taxon>
        <taxon>Autobranchia</taxon>
        <taxon>Heteroconchia</taxon>
        <taxon>Euheterodonta</taxon>
        <taxon>Imparidentia</taxon>
        <taxon>Neoheterodontei</taxon>
        <taxon>Myida</taxon>
        <taxon>Dreissenoidea</taxon>
        <taxon>Dreissenidae</taxon>
        <taxon>Dreissena</taxon>
    </lineage>
</organism>
<name>A0A9D4M2P1_DREPO</name>
<dbReference type="EMBL" id="JAIWYP010000002">
    <property type="protein sequence ID" value="KAH3869183.1"/>
    <property type="molecule type" value="Genomic_DNA"/>
</dbReference>
<evidence type="ECO:0000313" key="1">
    <source>
        <dbReference type="EMBL" id="KAH3869183.1"/>
    </source>
</evidence>
<protein>
    <submittedName>
        <fullName evidence="1">Uncharacterized protein</fullName>
    </submittedName>
</protein>